<evidence type="ECO:0000313" key="3">
    <source>
        <dbReference type="EMBL" id="CAB1434371.1"/>
    </source>
</evidence>
<sequence>MQKRCGNGVQGKQAVRAHKRSRLETKPGPDWGGHRRRRRAGQNSQAELERQQKKIDSGEKTSPQQPVLPAWMLSLSPLCVPFVSSSLFFTFTLPPYLLFLMAEQRHGKKERVSETDREEKRDEEEDGDGEGR</sequence>
<organism evidence="3 4">
    <name type="scientific">Pleuronectes platessa</name>
    <name type="common">European plaice</name>
    <dbReference type="NCBI Taxonomy" id="8262"/>
    <lineage>
        <taxon>Eukaryota</taxon>
        <taxon>Metazoa</taxon>
        <taxon>Chordata</taxon>
        <taxon>Craniata</taxon>
        <taxon>Vertebrata</taxon>
        <taxon>Euteleostomi</taxon>
        <taxon>Actinopterygii</taxon>
        <taxon>Neopterygii</taxon>
        <taxon>Teleostei</taxon>
        <taxon>Neoteleostei</taxon>
        <taxon>Acanthomorphata</taxon>
        <taxon>Carangaria</taxon>
        <taxon>Pleuronectiformes</taxon>
        <taxon>Pleuronectoidei</taxon>
        <taxon>Pleuronectidae</taxon>
        <taxon>Pleuronectes</taxon>
    </lineage>
</organism>
<comment type="caution">
    <text evidence="3">The sequence shown here is derived from an EMBL/GenBank/DDBJ whole genome shotgun (WGS) entry which is preliminary data.</text>
</comment>
<keyword evidence="2" id="KW-0472">Membrane</keyword>
<accession>A0A9N7YR32</accession>
<gene>
    <name evidence="3" type="ORF">PLEPLA_LOCUS22418</name>
</gene>
<keyword evidence="4" id="KW-1185">Reference proteome</keyword>
<feature type="transmembrane region" description="Helical" evidence="2">
    <location>
        <begin position="82"/>
        <end position="102"/>
    </location>
</feature>
<dbReference type="Proteomes" id="UP001153269">
    <property type="component" value="Unassembled WGS sequence"/>
</dbReference>
<name>A0A9N7YR32_PLEPL</name>
<feature type="compositionally biased region" description="Basic and acidic residues" evidence="1">
    <location>
        <begin position="47"/>
        <end position="59"/>
    </location>
</feature>
<feature type="compositionally biased region" description="Basic and acidic residues" evidence="1">
    <location>
        <begin position="110"/>
        <end position="120"/>
    </location>
</feature>
<keyword evidence="2" id="KW-0812">Transmembrane</keyword>
<feature type="region of interest" description="Disordered" evidence="1">
    <location>
        <begin position="1"/>
        <end position="65"/>
    </location>
</feature>
<evidence type="ECO:0000256" key="1">
    <source>
        <dbReference type="SAM" id="MobiDB-lite"/>
    </source>
</evidence>
<feature type="region of interest" description="Disordered" evidence="1">
    <location>
        <begin position="104"/>
        <end position="132"/>
    </location>
</feature>
<keyword evidence="2" id="KW-1133">Transmembrane helix</keyword>
<evidence type="ECO:0000313" key="4">
    <source>
        <dbReference type="Proteomes" id="UP001153269"/>
    </source>
</evidence>
<dbReference type="EMBL" id="CADEAL010001657">
    <property type="protein sequence ID" value="CAB1434371.1"/>
    <property type="molecule type" value="Genomic_DNA"/>
</dbReference>
<dbReference type="AlphaFoldDB" id="A0A9N7YR32"/>
<reference evidence="3" key="1">
    <citation type="submission" date="2020-03" db="EMBL/GenBank/DDBJ databases">
        <authorList>
            <person name="Weist P."/>
        </authorList>
    </citation>
    <scope>NUCLEOTIDE SEQUENCE</scope>
</reference>
<proteinExistence type="predicted"/>
<feature type="compositionally biased region" description="Acidic residues" evidence="1">
    <location>
        <begin position="121"/>
        <end position="132"/>
    </location>
</feature>
<evidence type="ECO:0000256" key="2">
    <source>
        <dbReference type="SAM" id="Phobius"/>
    </source>
</evidence>
<protein>
    <submittedName>
        <fullName evidence="3">Uncharacterized protein</fullName>
    </submittedName>
</protein>